<protein>
    <submittedName>
        <fullName evidence="1">Uncharacterized protein</fullName>
    </submittedName>
</protein>
<organism evidence="1">
    <name type="scientific">viral metagenome</name>
    <dbReference type="NCBI Taxonomy" id="1070528"/>
    <lineage>
        <taxon>unclassified sequences</taxon>
        <taxon>metagenomes</taxon>
        <taxon>organismal metagenomes</taxon>
    </lineage>
</organism>
<gene>
    <name evidence="1" type="ORF">MM415A02446_0017</name>
</gene>
<accession>A0A6M3JTB0</accession>
<sequence length="68" mass="7985">MKDSPHGLAPEEVTSWESSPLTLNKTERRKKYEIYLNRLRDTMDDFYSGACIHRNPFSFKGLVSYEMP</sequence>
<name>A0A6M3JTB0_9ZZZZ</name>
<reference evidence="1" key="1">
    <citation type="submission" date="2020-03" db="EMBL/GenBank/DDBJ databases">
        <title>The deep terrestrial virosphere.</title>
        <authorList>
            <person name="Holmfeldt K."/>
            <person name="Nilsson E."/>
            <person name="Simone D."/>
            <person name="Lopez-Fernandez M."/>
            <person name="Wu X."/>
            <person name="de Brujin I."/>
            <person name="Lundin D."/>
            <person name="Andersson A."/>
            <person name="Bertilsson S."/>
            <person name="Dopson M."/>
        </authorList>
    </citation>
    <scope>NUCLEOTIDE SEQUENCE</scope>
    <source>
        <strain evidence="1">MM415A02446</strain>
    </source>
</reference>
<dbReference type="EMBL" id="MT142008">
    <property type="protein sequence ID" value="QJA73190.1"/>
    <property type="molecule type" value="Genomic_DNA"/>
</dbReference>
<dbReference type="AlphaFoldDB" id="A0A6M3JTB0"/>
<proteinExistence type="predicted"/>
<evidence type="ECO:0000313" key="1">
    <source>
        <dbReference type="EMBL" id="QJA73190.1"/>
    </source>
</evidence>